<dbReference type="GO" id="GO:0019005">
    <property type="term" value="C:SCF ubiquitin ligase complex"/>
    <property type="evidence" value="ECO:0007669"/>
    <property type="project" value="TreeGrafter"/>
</dbReference>
<gene>
    <name evidence="1" type="ORF">ElyMa_006405600</name>
</gene>
<dbReference type="PANTHER" id="PTHR46731">
    <property type="entry name" value="F-BOX ONLY PROTEIN 15"/>
    <property type="match status" value="1"/>
</dbReference>
<dbReference type="Proteomes" id="UP000762676">
    <property type="component" value="Unassembled WGS sequence"/>
</dbReference>
<accession>A0AAV4HSI6</accession>
<dbReference type="PANTHER" id="PTHR46731:SF1">
    <property type="entry name" value="F-BOX ONLY PROTEIN 15"/>
    <property type="match status" value="1"/>
</dbReference>
<keyword evidence="2" id="KW-1185">Reference proteome</keyword>
<dbReference type="AlphaFoldDB" id="A0AAV4HSI6"/>
<protein>
    <submittedName>
        <fullName evidence="1">F-box only protein 15</fullName>
    </submittedName>
</protein>
<name>A0AAV4HSI6_9GAST</name>
<dbReference type="EMBL" id="BMAT01012857">
    <property type="protein sequence ID" value="GFS00710.1"/>
    <property type="molecule type" value="Genomic_DNA"/>
</dbReference>
<comment type="caution">
    <text evidence="1">The sequence shown here is derived from an EMBL/GenBank/DDBJ whole genome shotgun (WGS) entry which is preliminary data.</text>
</comment>
<organism evidence="1 2">
    <name type="scientific">Elysia marginata</name>
    <dbReference type="NCBI Taxonomy" id="1093978"/>
    <lineage>
        <taxon>Eukaryota</taxon>
        <taxon>Metazoa</taxon>
        <taxon>Spiralia</taxon>
        <taxon>Lophotrochozoa</taxon>
        <taxon>Mollusca</taxon>
        <taxon>Gastropoda</taxon>
        <taxon>Heterobranchia</taxon>
        <taxon>Euthyneura</taxon>
        <taxon>Panpulmonata</taxon>
        <taxon>Sacoglossa</taxon>
        <taxon>Placobranchoidea</taxon>
        <taxon>Plakobranchidae</taxon>
        <taxon>Elysia</taxon>
    </lineage>
</organism>
<proteinExistence type="predicted"/>
<reference evidence="1 2" key="1">
    <citation type="journal article" date="2021" name="Elife">
        <title>Chloroplast acquisition without the gene transfer in kleptoplastic sea slugs, Plakobranchus ocellatus.</title>
        <authorList>
            <person name="Maeda T."/>
            <person name="Takahashi S."/>
            <person name="Yoshida T."/>
            <person name="Shimamura S."/>
            <person name="Takaki Y."/>
            <person name="Nagai Y."/>
            <person name="Toyoda A."/>
            <person name="Suzuki Y."/>
            <person name="Arimoto A."/>
            <person name="Ishii H."/>
            <person name="Satoh N."/>
            <person name="Nishiyama T."/>
            <person name="Hasebe M."/>
            <person name="Maruyama T."/>
            <person name="Minagawa J."/>
            <person name="Obokata J."/>
            <person name="Shigenobu S."/>
        </authorList>
    </citation>
    <scope>NUCLEOTIDE SEQUENCE [LARGE SCALE GENOMIC DNA]</scope>
</reference>
<sequence>MKRRLNTLTALAGKSWGSDKEILGILNTLEEQLNMEWQLGAPQQQRGMYIRFKQYKMRQPESSQTVRNTRTECLNLEADLPLISKRIKEIKCKSCENSLTLPEDNSRNTVEIKSLKKQLKALSWRTKADIPSEKHGLNSYPREHLTPATNIAPWENIPKVTLENSFKMEKSDEEIKGTAKQTLKELPAAAIKMWTDGSVKDATEYGGGEVKVGVWFELSFLGPDSGRACTLTHTVSHDDVFWLTTSASVRWYALVFPDVVMIRGLQIHACSPLMFYGPAKPAKDGIIQKSLLLDIRKNMNEFFKTATLLGEDEHVQLFEVTPGVLLARYKVDNELAFIMCVLHYHNLVSRCLSGAVDRCWTSARRKAPQDDIDPHYGLHGYSCVIILRNTRQKILECKFSDLHTNKDSLVGDFAEFHPVRKHDKMSHITCLKDISFPWRTSLFKGIVQNVAILDMTLLDEGGEPFWTVTGMISFQTSAVQADQFEFSPESYRHACYEDKRGQIYLEIGKLDDGTSYLSSLDILLSLAVINKVFHTTYGKAVKPEKSKSAQTKLAMAAKDTEKQ</sequence>
<evidence type="ECO:0000313" key="2">
    <source>
        <dbReference type="Proteomes" id="UP000762676"/>
    </source>
</evidence>
<evidence type="ECO:0000313" key="1">
    <source>
        <dbReference type="EMBL" id="GFS00710.1"/>
    </source>
</evidence>